<evidence type="ECO:0000256" key="1">
    <source>
        <dbReference type="SAM" id="Phobius"/>
    </source>
</evidence>
<dbReference type="InParanoid" id="A0A067M5X9"/>
<protein>
    <submittedName>
        <fullName evidence="2">Uncharacterized protein</fullName>
    </submittedName>
</protein>
<keyword evidence="3" id="KW-1185">Reference proteome</keyword>
<reference evidence="3" key="1">
    <citation type="journal article" date="2014" name="Proc. Natl. Acad. Sci. U.S.A.">
        <title>Extensive sampling of basidiomycete genomes demonstrates inadequacy of the white-rot/brown-rot paradigm for wood decay fungi.</title>
        <authorList>
            <person name="Riley R."/>
            <person name="Salamov A.A."/>
            <person name="Brown D.W."/>
            <person name="Nagy L.G."/>
            <person name="Floudas D."/>
            <person name="Held B.W."/>
            <person name="Levasseur A."/>
            <person name="Lombard V."/>
            <person name="Morin E."/>
            <person name="Otillar R."/>
            <person name="Lindquist E.A."/>
            <person name="Sun H."/>
            <person name="LaButti K.M."/>
            <person name="Schmutz J."/>
            <person name="Jabbour D."/>
            <person name="Luo H."/>
            <person name="Baker S.E."/>
            <person name="Pisabarro A.G."/>
            <person name="Walton J.D."/>
            <person name="Blanchette R.A."/>
            <person name="Henrissat B."/>
            <person name="Martin F."/>
            <person name="Cullen D."/>
            <person name="Hibbett D.S."/>
            <person name="Grigoriev I.V."/>
        </authorList>
    </citation>
    <scope>NUCLEOTIDE SEQUENCE [LARGE SCALE GENOMIC DNA]</scope>
    <source>
        <strain evidence="3">FD-172 SS1</strain>
    </source>
</reference>
<dbReference type="AlphaFoldDB" id="A0A067M5X9"/>
<organism evidence="2 3">
    <name type="scientific">Botryobasidium botryosum (strain FD-172 SS1)</name>
    <dbReference type="NCBI Taxonomy" id="930990"/>
    <lineage>
        <taxon>Eukaryota</taxon>
        <taxon>Fungi</taxon>
        <taxon>Dikarya</taxon>
        <taxon>Basidiomycota</taxon>
        <taxon>Agaricomycotina</taxon>
        <taxon>Agaricomycetes</taxon>
        <taxon>Cantharellales</taxon>
        <taxon>Botryobasidiaceae</taxon>
        <taxon>Botryobasidium</taxon>
    </lineage>
</organism>
<dbReference type="EMBL" id="KL198071">
    <property type="protein sequence ID" value="KDQ10115.1"/>
    <property type="molecule type" value="Genomic_DNA"/>
</dbReference>
<feature type="transmembrane region" description="Helical" evidence="1">
    <location>
        <begin position="59"/>
        <end position="79"/>
    </location>
</feature>
<dbReference type="HOGENOM" id="CLU_2589429_0_0_1"/>
<evidence type="ECO:0000313" key="3">
    <source>
        <dbReference type="Proteomes" id="UP000027195"/>
    </source>
</evidence>
<gene>
    <name evidence="2" type="ORF">BOTBODRAFT_501688</name>
</gene>
<sequence>MPCSLNIGSFPISVSFCSSFLFHQTRISPAFGRSRFVLSNFSPPSVEFAPRYGVLAGRFSLSSLFFPSLCFMYVVAHLLR</sequence>
<accession>A0A067M5X9</accession>
<keyword evidence="1" id="KW-0812">Transmembrane</keyword>
<keyword evidence="1" id="KW-0472">Membrane</keyword>
<proteinExistence type="predicted"/>
<evidence type="ECO:0000313" key="2">
    <source>
        <dbReference type="EMBL" id="KDQ10115.1"/>
    </source>
</evidence>
<dbReference type="Proteomes" id="UP000027195">
    <property type="component" value="Unassembled WGS sequence"/>
</dbReference>
<name>A0A067M5X9_BOTB1</name>
<keyword evidence="1" id="KW-1133">Transmembrane helix</keyword>